<dbReference type="InterPro" id="IPR001505">
    <property type="entry name" value="Copper_CuA"/>
</dbReference>
<reference evidence="24 25" key="1">
    <citation type="submission" date="2020-04" db="EMBL/GenBank/DDBJ databases">
        <authorList>
            <person name="De Canck E."/>
        </authorList>
    </citation>
    <scope>NUCLEOTIDE SEQUENCE [LARGE SCALE GENOMIC DNA]</scope>
    <source>
        <strain evidence="24 25">LMG 28138</strain>
    </source>
</reference>
<evidence type="ECO:0000256" key="19">
    <source>
        <dbReference type="PROSITE-ProRule" id="PRU00433"/>
    </source>
</evidence>
<evidence type="ECO:0000259" key="23">
    <source>
        <dbReference type="PROSITE" id="PS51007"/>
    </source>
</evidence>
<keyword evidence="12 21" id="KW-1133">Transmembrane helix</keyword>
<proteinExistence type="inferred from homology"/>
<evidence type="ECO:0000256" key="15">
    <source>
        <dbReference type="ARBA" id="ARBA00023136"/>
    </source>
</evidence>
<evidence type="ECO:0000256" key="13">
    <source>
        <dbReference type="ARBA" id="ARBA00023004"/>
    </source>
</evidence>
<sequence length="401" mass="42925">MRNLFRLDEYFARSMCHRGGGPTNASPVSRSGRARGARTSNAASRCTGTPARVWPLAFYSAWVAVLTAGSLPQAAGAASAPLQSVLSPAGIQATRIAHLWNLTLIVCSGVFAAVLLVLLVAIVRNRRSDHRTTPDLSSLAQPEGNTRRMVVAATLLSSVLLFGLLFADVLTDHALSTLPVANALTIEVTGHQWWWEARYPSGRNGDADHFTVANELHIPVGRPVIVRLRTTDVIHTFWVPNLHGKRDMIPGRDATIEFRADKAGTYRGQCAEFCGFEHALMAFYVVAESPAAYDAWAAHQRGAATLSAGALLQRGQQVFTSGTCASCHTVRGTSATGTLGPDLTHLMSRQTIAAGTLPNTTGNLAGWIVDAPRLKPGTTMPPNRLAPADLQALLAWLGTLR</sequence>
<evidence type="ECO:0000256" key="1">
    <source>
        <dbReference type="ARBA" id="ARBA00004141"/>
    </source>
</evidence>
<evidence type="ECO:0000256" key="20">
    <source>
        <dbReference type="SAM" id="MobiDB-lite"/>
    </source>
</evidence>
<dbReference type="Gene3D" id="1.10.287.90">
    <property type="match status" value="1"/>
</dbReference>
<evidence type="ECO:0000256" key="16">
    <source>
        <dbReference type="ARBA" id="ARBA00024688"/>
    </source>
</evidence>
<evidence type="ECO:0000256" key="4">
    <source>
        <dbReference type="ARBA" id="ARBA00012949"/>
    </source>
</evidence>
<feature type="region of interest" description="Disordered" evidence="20">
    <location>
        <begin position="20"/>
        <end position="46"/>
    </location>
</feature>
<dbReference type="PANTHER" id="PTHR22888">
    <property type="entry name" value="CYTOCHROME C OXIDASE, SUBUNIT II"/>
    <property type="match status" value="1"/>
</dbReference>
<dbReference type="Proteomes" id="UP000494115">
    <property type="component" value="Unassembled WGS sequence"/>
</dbReference>
<dbReference type="InterPro" id="IPR045187">
    <property type="entry name" value="CcO_II"/>
</dbReference>
<keyword evidence="11" id="KW-0249">Electron transport</keyword>
<feature type="domain" description="Cytochrome oxidase subunit II copper A binding" evidence="22">
    <location>
        <begin position="181"/>
        <end position="299"/>
    </location>
</feature>
<evidence type="ECO:0000313" key="24">
    <source>
        <dbReference type="EMBL" id="CAB3805926.1"/>
    </source>
</evidence>
<feature type="transmembrane region" description="Helical" evidence="21">
    <location>
        <begin position="149"/>
        <end position="167"/>
    </location>
</feature>
<keyword evidence="14" id="KW-0186">Copper</keyword>
<evidence type="ECO:0000256" key="12">
    <source>
        <dbReference type="ARBA" id="ARBA00022989"/>
    </source>
</evidence>
<evidence type="ECO:0000256" key="8">
    <source>
        <dbReference type="ARBA" id="ARBA00022692"/>
    </source>
</evidence>
<evidence type="ECO:0000256" key="10">
    <source>
        <dbReference type="ARBA" id="ARBA00022967"/>
    </source>
</evidence>
<dbReference type="InterPro" id="IPR034236">
    <property type="entry name" value="CuRO_CcO_Caa3_II"/>
</dbReference>
<evidence type="ECO:0000256" key="5">
    <source>
        <dbReference type="ARBA" id="ARBA00022448"/>
    </source>
</evidence>
<keyword evidence="13 19" id="KW-0408">Iron</keyword>
<keyword evidence="5" id="KW-0813">Transport</keyword>
<dbReference type="InterPro" id="IPR036909">
    <property type="entry name" value="Cyt_c-like_dom_sf"/>
</dbReference>
<keyword evidence="7" id="KW-0679">Respiratory chain</keyword>
<dbReference type="GO" id="GO:0016020">
    <property type="term" value="C:membrane"/>
    <property type="evidence" value="ECO:0007669"/>
    <property type="project" value="UniProtKB-SubCell"/>
</dbReference>
<dbReference type="NCBIfam" id="TIGR02866">
    <property type="entry name" value="CoxB"/>
    <property type="match status" value="1"/>
</dbReference>
<comment type="catalytic activity">
    <reaction evidence="18">
        <text>4 Fe(II)-[cytochrome c] + O2 + 8 H(+)(in) = 4 Fe(III)-[cytochrome c] + 2 H2O + 4 H(+)(out)</text>
        <dbReference type="Rhea" id="RHEA:11436"/>
        <dbReference type="Rhea" id="RHEA-COMP:10350"/>
        <dbReference type="Rhea" id="RHEA-COMP:14399"/>
        <dbReference type="ChEBI" id="CHEBI:15377"/>
        <dbReference type="ChEBI" id="CHEBI:15378"/>
        <dbReference type="ChEBI" id="CHEBI:15379"/>
        <dbReference type="ChEBI" id="CHEBI:29033"/>
        <dbReference type="ChEBI" id="CHEBI:29034"/>
        <dbReference type="EC" id="7.1.1.9"/>
    </reaction>
</comment>
<dbReference type="PROSITE" id="PS51007">
    <property type="entry name" value="CYTC"/>
    <property type="match status" value="1"/>
</dbReference>
<keyword evidence="15 21" id="KW-0472">Membrane</keyword>
<dbReference type="Gene3D" id="2.60.40.420">
    <property type="entry name" value="Cupredoxins - blue copper proteins"/>
    <property type="match status" value="1"/>
</dbReference>
<evidence type="ECO:0000256" key="6">
    <source>
        <dbReference type="ARBA" id="ARBA00022617"/>
    </source>
</evidence>
<dbReference type="EMBL" id="CADIKM010000077">
    <property type="protein sequence ID" value="CAB3805926.1"/>
    <property type="molecule type" value="Genomic_DNA"/>
</dbReference>
<gene>
    <name evidence="24" type="primary">ctaC</name>
    <name evidence="24" type="ORF">LMG28138_05729</name>
</gene>
<dbReference type="CDD" id="cd04213">
    <property type="entry name" value="CuRO_CcO_Caa3_II"/>
    <property type="match status" value="1"/>
</dbReference>
<protein>
    <recommendedName>
        <fullName evidence="4">cytochrome-c oxidase</fullName>
        <ecNumber evidence="4">7.1.1.9</ecNumber>
    </recommendedName>
    <alternativeName>
        <fullName evidence="17">Cytochrome aa3 subunit 2</fullName>
    </alternativeName>
</protein>
<evidence type="ECO:0000256" key="3">
    <source>
        <dbReference type="ARBA" id="ARBA00007866"/>
    </source>
</evidence>
<dbReference type="AlphaFoldDB" id="A0A6S7BMB9"/>
<keyword evidence="6 19" id="KW-0349">Heme</keyword>
<feature type="transmembrane region" description="Helical" evidence="21">
    <location>
        <begin position="99"/>
        <end position="123"/>
    </location>
</feature>
<dbReference type="GO" id="GO:0042773">
    <property type="term" value="P:ATP synthesis coupled electron transport"/>
    <property type="evidence" value="ECO:0007669"/>
    <property type="project" value="TreeGrafter"/>
</dbReference>
<evidence type="ECO:0000256" key="17">
    <source>
        <dbReference type="ARBA" id="ARBA00031399"/>
    </source>
</evidence>
<evidence type="ECO:0000256" key="2">
    <source>
        <dbReference type="ARBA" id="ARBA00004418"/>
    </source>
</evidence>
<organism evidence="24 25">
    <name type="scientific">Pararobbsia alpina</name>
    <dbReference type="NCBI Taxonomy" id="621374"/>
    <lineage>
        <taxon>Bacteria</taxon>
        <taxon>Pseudomonadati</taxon>
        <taxon>Pseudomonadota</taxon>
        <taxon>Betaproteobacteria</taxon>
        <taxon>Burkholderiales</taxon>
        <taxon>Burkholderiaceae</taxon>
        <taxon>Pararobbsia</taxon>
    </lineage>
</organism>
<evidence type="ECO:0000256" key="11">
    <source>
        <dbReference type="ARBA" id="ARBA00022982"/>
    </source>
</evidence>
<dbReference type="SUPFAM" id="SSF46626">
    <property type="entry name" value="Cytochrome c"/>
    <property type="match status" value="1"/>
</dbReference>
<dbReference type="GO" id="GO:0016491">
    <property type="term" value="F:oxidoreductase activity"/>
    <property type="evidence" value="ECO:0007669"/>
    <property type="project" value="UniProtKB-KW"/>
</dbReference>
<dbReference type="Pfam" id="PF00034">
    <property type="entry name" value="Cytochrom_C"/>
    <property type="match status" value="1"/>
</dbReference>
<evidence type="ECO:0000256" key="7">
    <source>
        <dbReference type="ARBA" id="ARBA00022660"/>
    </source>
</evidence>
<dbReference type="InterPro" id="IPR014222">
    <property type="entry name" value="Cyt_c_oxidase_su2"/>
</dbReference>
<evidence type="ECO:0000256" key="21">
    <source>
        <dbReference type="SAM" id="Phobius"/>
    </source>
</evidence>
<dbReference type="PROSITE" id="PS50857">
    <property type="entry name" value="COX2_CUA"/>
    <property type="match status" value="1"/>
</dbReference>
<dbReference type="GO" id="GO:0004129">
    <property type="term" value="F:cytochrome-c oxidase activity"/>
    <property type="evidence" value="ECO:0007669"/>
    <property type="project" value="UniProtKB-EC"/>
</dbReference>
<comment type="function">
    <text evidence="16">Subunits I and II form the functional core of the enzyme complex. Electrons originating in cytochrome c are transferred via heme a and Cu(A) to the binuclear center formed by heme a3 and Cu(B).</text>
</comment>
<evidence type="ECO:0000256" key="18">
    <source>
        <dbReference type="ARBA" id="ARBA00047816"/>
    </source>
</evidence>
<dbReference type="PROSITE" id="PS00078">
    <property type="entry name" value="COX2"/>
    <property type="match status" value="1"/>
</dbReference>
<dbReference type="InterPro" id="IPR009056">
    <property type="entry name" value="Cyt_c-like_dom"/>
</dbReference>
<evidence type="ECO:0000256" key="14">
    <source>
        <dbReference type="ARBA" id="ARBA00023008"/>
    </source>
</evidence>
<comment type="similarity">
    <text evidence="3">Belongs to the cytochrome c oxidase subunit 2 family.</text>
</comment>
<evidence type="ECO:0000256" key="9">
    <source>
        <dbReference type="ARBA" id="ARBA00022723"/>
    </source>
</evidence>
<dbReference type="GO" id="GO:0042597">
    <property type="term" value="C:periplasmic space"/>
    <property type="evidence" value="ECO:0007669"/>
    <property type="project" value="UniProtKB-SubCell"/>
</dbReference>
<keyword evidence="9 19" id="KW-0479">Metal-binding</keyword>
<dbReference type="InterPro" id="IPR002429">
    <property type="entry name" value="CcO_II-like_C"/>
</dbReference>
<dbReference type="EC" id="7.1.1.9" evidence="4"/>
<dbReference type="Pfam" id="PF00116">
    <property type="entry name" value="COX2"/>
    <property type="match status" value="1"/>
</dbReference>
<feature type="transmembrane region" description="Helical" evidence="21">
    <location>
        <begin position="56"/>
        <end position="79"/>
    </location>
</feature>
<dbReference type="PANTHER" id="PTHR22888:SF9">
    <property type="entry name" value="CYTOCHROME C OXIDASE SUBUNIT 2"/>
    <property type="match status" value="1"/>
</dbReference>
<dbReference type="InterPro" id="IPR008972">
    <property type="entry name" value="Cupredoxin"/>
</dbReference>
<dbReference type="InterPro" id="IPR036257">
    <property type="entry name" value="Cyt_c_oxidase_su2_TM_sf"/>
</dbReference>
<name>A0A6S7BMB9_9BURK</name>
<keyword evidence="25" id="KW-1185">Reference proteome</keyword>
<keyword evidence="8 21" id="KW-0812">Transmembrane</keyword>
<accession>A0A6S7BMB9</accession>
<dbReference type="GO" id="GO:0005507">
    <property type="term" value="F:copper ion binding"/>
    <property type="evidence" value="ECO:0007669"/>
    <property type="project" value="InterPro"/>
</dbReference>
<dbReference type="SUPFAM" id="SSF49503">
    <property type="entry name" value="Cupredoxins"/>
    <property type="match status" value="1"/>
</dbReference>
<feature type="domain" description="Cytochrome c" evidence="23">
    <location>
        <begin position="310"/>
        <end position="401"/>
    </location>
</feature>
<evidence type="ECO:0000259" key="22">
    <source>
        <dbReference type="PROSITE" id="PS50857"/>
    </source>
</evidence>
<keyword evidence="24" id="KW-0560">Oxidoreductase</keyword>
<dbReference type="GO" id="GO:0020037">
    <property type="term" value="F:heme binding"/>
    <property type="evidence" value="ECO:0007669"/>
    <property type="project" value="InterPro"/>
</dbReference>
<comment type="subcellular location">
    <subcellularLocation>
        <location evidence="1">Membrane</location>
        <topology evidence="1">Multi-pass membrane protein</topology>
    </subcellularLocation>
    <subcellularLocation>
        <location evidence="2">Periplasm</location>
    </subcellularLocation>
</comment>
<keyword evidence="10" id="KW-1278">Translocase</keyword>
<evidence type="ECO:0000313" key="25">
    <source>
        <dbReference type="Proteomes" id="UP000494115"/>
    </source>
</evidence>